<keyword evidence="11 12" id="KW-0472">Membrane</keyword>
<comment type="caution">
    <text evidence="15">The sequence shown here is derived from an EMBL/GenBank/DDBJ whole genome shotgun (WGS) entry which is preliminary data.</text>
</comment>
<keyword evidence="10" id="KW-0902">Two-component regulatory system</keyword>
<evidence type="ECO:0000259" key="14">
    <source>
        <dbReference type="PROSITE" id="PS50885"/>
    </source>
</evidence>
<dbReference type="InterPro" id="IPR036097">
    <property type="entry name" value="HisK_dim/P_sf"/>
</dbReference>
<dbReference type="InterPro" id="IPR003594">
    <property type="entry name" value="HATPase_dom"/>
</dbReference>
<keyword evidence="8 15" id="KW-0418">Kinase</keyword>
<name>A0A0R1TRS9_9LACO</name>
<sequence length="509" mass="57726">MKLKQKNKVKKRKNTKKSFFSLKLKWSVGTGIGVLVIFAVFSVLLFQSFSTLLMNQEKRYAQEALETAVESLATNTKELTRNSAENSLSLKVRTDHNIREVQTLYSSSFYTALTRENISVSVYNLSNEMVFASRDVPVKFDPLEITEETTVKRTQNSGVLVLGKKVVSKSNKQVIGYVQVTDDLVNYDKTRRKLTLIFLVFCLIAAIGIALLSYGLSSLLLRPIESINNTIGIINGDDESDALANVRVPEFAHEDELAELGRLFNKMLDRMQRYVEQQQQFVEDVSHELRTPVAVIQGHLSLLKRWGKNDPAVLDESIDASLQEISRMKSLVQEMLDLSRAEQVEIQFGKEITDAKEVGLQVFNNFQMIHPDFNFVLDDDLNDKAEVQIYRNHLEQVLIILMDNAVKYSKDRKEVHLTLSKNINDIDIVVQDFGEGISQENIKRIFDRFYRVDKARSRDKGGNGLGLSIARRLIEGYHGKLIVESAVGQGSLFKISLPLAKPKDDSKNK</sequence>
<feature type="transmembrane region" description="Helical" evidence="12">
    <location>
        <begin position="194"/>
        <end position="216"/>
    </location>
</feature>
<dbReference type="FunFam" id="1.10.287.130:FF:000001">
    <property type="entry name" value="Two-component sensor histidine kinase"/>
    <property type="match status" value="1"/>
</dbReference>
<evidence type="ECO:0000256" key="12">
    <source>
        <dbReference type="SAM" id="Phobius"/>
    </source>
</evidence>
<evidence type="ECO:0000256" key="11">
    <source>
        <dbReference type="ARBA" id="ARBA00023136"/>
    </source>
</evidence>
<evidence type="ECO:0000256" key="8">
    <source>
        <dbReference type="ARBA" id="ARBA00022777"/>
    </source>
</evidence>
<dbReference type="Gene3D" id="6.10.340.10">
    <property type="match status" value="1"/>
</dbReference>
<proteinExistence type="predicted"/>
<evidence type="ECO:0000256" key="6">
    <source>
        <dbReference type="ARBA" id="ARBA00022679"/>
    </source>
</evidence>
<evidence type="ECO:0000256" key="4">
    <source>
        <dbReference type="ARBA" id="ARBA00015735"/>
    </source>
</evidence>
<dbReference type="SMART" id="SM00388">
    <property type="entry name" value="HisKA"/>
    <property type="match status" value="1"/>
</dbReference>
<dbReference type="GO" id="GO:0016020">
    <property type="term" value="C:membrane"/>
    <property type="evidence" value="ECO:0007669"/>
    <property type="project" value="UniProtKB-SubCell"/>
</dbReference>
<dbReference type="InterPro" id="IPR003660">
    <property type="entry name" value="HAMP_dom"/>
</dbReference>
<keyword evidence="16" id="KW-1185">Reference proteome</keyword>
<keyword evidence="7 12" id="KW-0812">Transmembrane</keyword>
<feature type="domain" description="HAMP" evidence="14">
    <location>
        <begin position="218"/>
        <end position="276"/>
    </location>
</feature>
<dbReference type="FunFam" id="3.30.565.10:FF:000006">
    <property type="entry name" value="Sensor histidine kinase WalK"/>
    <property type="match status" value="1"/>
</dbReference>
<accession>A0A0R1TRS9</accession>
<dbReference type="Gene3D" id="3.30.565.10">
    <property type="entry name" value="Histidine kinase-like ATPase, C-terminal domain"/>
    <property type="match status" value="1"/>
</dbReference>
<evidence type="ECO:0000313" key="16">
    <source>
        <dbReference type="Proteomes" id="UP000051324"/>
    </source>
</evidence>
<feature type="transmembrane region" description="Helical" evidence="12">
    <location>
        <begin position="26"/>
        <end position="46"/>
    </location>
</feature>
<dbReference type="PROSITE" id="PS50109">
    <property type="entry name" value="HIS_KIN"/>
    <property type="match status" value="1"/>
</dbReference>
<dbReference type="eggNOG" id="COG5002">
    <property type="taxonomic scope" value="Bacteria"/>
</dbReference>
<dbReference type="InterPro" id="IPR005467">
    <property type="entry name" value="His_kinase_dom"/>
</dbReference>
<evidence type="ECO:0000256" key="3">
    <source>
        <dbReference type="ARBA" id="ARBA00012438"/>
    </source>
</evidence>
<dbReference type="EMBL" id="AZFT01000053">
    <property type="protein sequence ID" value="KRL84097.1"/>
    <property type="molecule type" value="Genomic_DNA"/>
</dbReference>
<dbReference type="PANTHER" id="PTHR45528:SF12">
    <property type="entry name" value="SENSOR HISTIDINE KINASE ARSS"/>
    <property type="match status" value="1"/>
</dbReference>
<comment type="catalytic activity">
    <reaction evidence="1">
        <text>ATP + protein L-histidine = ADP + protein N-phospho-L-histidine.</text>
        <dbReference type="EC" id="2.7.13.3"/>
    </reaction>
</comment>
<dbReference type="Pfam" id="PF00512">
    <property type="entry name" value="HisKA"/>
    <property type="match status" value="1"/>
</dbReference>
<dbReference type="Pfam" id="PF02518">
    <property type="entry name" value="HATPase_c"/>
    <property type="match status" value="1"/>
</dbReference>
<keyword evidence="9 12" id="KW-1133">Transmembrane helix</keyword>
<gene>
    <name evidence="15" type="ORF">FC32_GL001377</name>
</gene>
<dbReference type="Gene3D" id="1.10.287.130">
    <property type="match status" value="1"/>
</dbReference>
<dbReference type="RefSeq" id="WP_056957410.1">
    <property type="nucleotide sequence ID" value="NZ_AZFT01000053.1"/>
</dbReference>
<evidence type="ECO:0000256" key="10">
    <source>
        <dbReference type="ARBA" id="ARBA00023012"/>
    </source>
</evidence>
<dbReference type="PROSITE" id="PS50885">
    <property type="entry name" value="HAMP"/>
    <property type="match status" value="1"/>
</dbReference>
<reference evidence="15 16" key="1">
    <citation type="journal article" date="2015" name="Genome Announc.">
        <title>Expanding the biotechnology potential of lactobacilli through comparative genomics of 213 strains and associated genera.</title>
        <authorList>
            <person name="Sun Z."/>
            <person name="Harris H.M."/>
            <person name="McCann A."/>
            <person name="Guo C."/>
            <person name="Argimon S."/>
            <person name="Zhang W."/>
            <person name="Yang X."/>
            <person name="Jeffery I.B."/>
            <person name="Cooney J.C."/>
            <person name="Kagawa T.F."/>
            <person name="Liu W."/>
            <person name="Song Y."/>
            <person name="Salvetti E."/>
            <person name="Wrobel A."/>
            <person name="Rasinkangas P."/>
            <person name="Parkhill J."/>
            <person name="Rea M.C."/>
            <person name="O'Sullivan O."/>
            <person name="Ritari J."/>
            <person name="Douillard F.P."/>
            <person name="Paul Ross R."/>
            <person name="Yang R."/>
            <person name="Briner A.E."/>
            <person name="Felis G.E."/>
            <person name="de Vos W.M."/>
            <person name="Barrangou R."/>
            <person name="Klaenhammer T.R."/>
            <person name="Caufield P.W."/>
            <person name="Cui Y."/>
            <person name="Zhang H."/>
            <person name="O'Toole P.W."/>
        </authorList>
    </citation>
    <scope>NUCLEOTIDE SEQUENCE [LARGE SCALE GENOMIC DNA]</scope>
    <source>
        <strain evidence="15 16">DSM 16634</strain>
    </source>
</reference>
<evidence type="ECO:0000313" key="15">
    <source>
        <dbReference type="EMBL" id="KRL84097.1"/>
    </source>
</evidence>
<dbReference type="SUPFAM" id="SSF47384">
    <property type="entry name" value="Homodimeric domain of signal transducing histidine kinase"/>
    <property type="match status" value="1"/>
</dbReference>
<organism evidence="15 16">
    <name type="scientific">Ligilactobacillus apodemi DSM 16634 = JCM 16172</name>
    <dbReference type="NCBI Taxonomy" id="1423724"/>
    <lineage>
        <taxon>Bacteria</taxon>
        <taxon>Bacillati</taxon>
        <taxon>Bacillota</taxon>
        <taxon>Bacilli</taxon>
        <taxon>Lactobacillales</taxon>
        <taxon>Lactobacillaceae</taxon>
        <taxon>Ligilactobacillus</taxon>
    </lineage>
</organism>
<dbReference type="InterPro" id="IPR050398">
    <property type="entry name" value="HssS/ArlS-like"/>
</dbReference>
<dbReference type="Pfam" id="PF18719">
    <property type="entry name" value="ArlS_N"/>
    <property type="match status" value="1"/>
</dbReference>
<dbReference type="STRING" id="1423724.FC32_GL001377"/>
<evidence type="ECO:0000256" key="7">
    <source>
        <dbReference type="ARBA" id="ARBA00022692"/>
    </source>
</evidence>
<keyword evidence="5" id="KW-0597">Phosphoprotein</keyword>
<evidence type="ECO:0000256" key="1">
    <source>
        <dbReference type="ARBA" id="ARBA00000085"/>
    </source>
</evidence>
<dbReference type="PANTHER" id="PTHR45528">
    <property type="entry name" value="SENSOR HISTIDINE KINASE CPXA"/>
    <property type="match status" value="1"/>
</dbReference>
<evidence type="ECO:0000256" key="5">
    <source>
        <dbReference type="ARBA" id="ARBA00022553"/>
    </source>
</evidence>
<dbReference type="Proteomes" id="UP000051324">
    <property type="component" value="Unassembled WGS sequence"/>
</dbReference>
<dbReference type="GO" id="GO:0000155">
    <property type="term" value="F:phosphorelay sensor kinase activity"/>
    <property type="evidence" value="ECO:0007669"/>
    <property type="project" value="InterPro"/>
</dbReference>
<evidence type="ECO:0000259" key="13">
    <source>
        <dbReference type="PROSITE" id="PS50109"/>
    </source>
</evidence>
<dbReference type="SMART" id="SM00387">
    <property type="entry name" value="HATPase_c"/>
    <property type="match status" value="1"/>
</dbReference>
<dbReference type="CDD" id="cd06225">
    <property type="entry name" value="HAMP"/>
    <property type="match status" value="1"/>
</dbReference>
<dbReference type="PATRIC" id="fig|1423724.4.peg.1438"/>
<feature type="domain" description="Histidine kinase" evidence="13">
    <location>
        <begin position="284"/>
        <end position="501"/>
    </location>
</feature>
<dbReference type="InterPro" id="IPR036890">
    <property type="entry name" value="HATPase_C_sf"/>
</dbReference>
<evidence type="ECO:0000256" key="9">
    <source>
        <dbReference type="ARBA" id="ARBA00022989"/>
    </source>
</evidence>
<dbReference type="InterPro" id="IPR003661">
    <property type="entry name" value="HisK_dim/P_dom"/>
</dbReference>
<evidence type="ECO:0000256" key="2">
    <source>
        <dbReference type="ARBA" id="ARBA00004141"/>
    </source>
</evidence>
<comment type="subcellular location">
    <subcellularLocation>
        <location evidence="2">Membrane</location>
        <topology evidence="2">Multi-pass membrane protein</topology>
    </subcellularLocation>
</comment>
<dbReference type="EC" id="2.7.13.3" evidence="3"/>
<dbReference type="PRINTS" id="PR00344">
    <property type="entry name" value="BCTRLSENSOR"/>
</dbReference>
<dbReference type="SUPFAM" id="SSF55874">
    <property type="entry name" value="ATPase domain of HSP90 chaperone/DNA topoisomerase II/histidine kinase"/>
    <property type="match status" value="1"/>
</dbReference>
<keyword evidence="6" id="KW-0808">Transferase</keyword>
<dbReference type="InterPro" id="IPR004358">
    <property type="entry name" value="Sig_transdc_His_kin-like_C"/>
</dbReference>
<dbReference type="AlphaFoldDB" id="A0A0R1TRS9"/>
<dbReference type="InterPro" id="IPR041610">
    <property type="entry name" value="ArlS_N"/>
</dbReference>
<protein>
    <recommendedName>
        <fullName evidence="4">Signal transduction histidine-protein kinase ArlS</fullName>
        <ecNumber evidence="3">2.7.13.3</ecNumber>
    </recommendedName>
</protein>
<dbReference type="CDD" id="cd00082">
    <property type="entry name" value="HisKA"/>
    <property type="match status" value="1"/>
</dbReference>